<protein>
    <recommendedName>
        <fullName evidence="1">N-acyl amino acid synthase FeeM catalytic core domain-containing protein</fullName>
    </recommendedName>
</protein>
<dbReference type="AlphaFoldDB" id="A0A5B9ML89"/>
<proteinExistence type="predicted"/>
<accession>A0A5B9ML89</accession>
<evidence type="ECO:0000313" key="3">
    <source>
        <dbReference type="Proteomes" id="UP000321353"/>
    </source>
</evidence>
<evidence type="ECO:0000259" key="1">
    <source>
        <dbReference type="Pfam" id="PF21926"/>
    </source>
</evidence>
<evidence type="ECO:0000313" key="2">
    <source>
        <dbReference type="EMBL" id="QEF99677.1"/>
    </source>
</evidence>
<dbReference type="Gene3D" id="3.40.630.30">
    <property type="match status" value="1"/>
</dbReference>
<dbReference type="RefSeq" id="WP_147869040.1">
    <property type="nucleotide sequence ID" value="NZ_CP036264.1"/>
</dbReference>
<dbReference type="InterPro" id="IPR054597">
    <property type="entry name" value="FeeM_cat"/>
</dbReference>
<dbReference type="InterPro" id="IPR016181">
    <property type="entry name" value="Acyl_CoA_acyltransferase"/>
</dbReference>
<dbReference type="Pfam" id="PF21926">
    <property type="entry name" value="FeeM"/>
    <property type="match status" value="1"/>
</dbReference>
<name>A0A5B9ML89_9BACT</name>
<dbReference type="Proteomes" id="UP000321353">
    <property type="component" value="Chromosome"/>
</dbReference>
<dbReference type="EMBL" id="CP036264">
    <property type="protein sequence ID" value="QEF99677.1"/>
    <property type="molecule type" value="Genomic_DNA"/>
</dbReference>
<dbReference type="SUPFAM" id="SSF55729">
    <property type="entry name" value="Acyl-CoA N-acyltransferases (Nat)"/>
    <property type="match status" value="1"/>
</dbReference>
<organism evidence="2 3">
    <name type="scientific">Stieleria maiorica</name>
    <dbReference type="NCBI Taxonomy" id="2795974"/>
    <lineage>
        <taxon>Bacteria</taxon>
        <taxon>Pseudomonadati</taxon>
        <taxon>Planctomycetota</taxon>
        <taxon>Planctomycetia</taxon>
        <taxon>Pirellulales</taxon>
        <taxon>Pirellulaceae</taxon>
        <taxon>Stieleria</taxon>
    </lineage>
</organism>
<dbReference type="KEGG" id="smam:Mal15_37430"/>
<keyword evidence="3" id="KW-1185">Reference proteome</keyword>
<feature type="domain" description="N-acyl amino acid synthase FeeM catalytic core" evidence="1">
    <location>
        <begin position="36"/>
        <end position="196"/>
    </location>
</feature>
<reference evidence="2 3" key="1">
    <citation type="submission" date="2019-02" db="EMBL/GenBank/DDBJ databases">
        <title>Planctomycetal bacteria perform biofilm scaping via a novel small molecule.</title>
        <authorList>
            <person name="Jeske O."/>
            <person name="Boedeker C."/>
            <person name="Wiegand S."/>
            <person name="Breitling P."/>
            <person name="Kallscheuer N."/>
            <person name="Jogler M."/>
            <person name="Rohde M."/>
            <person name="Petersen J."/>
            <person name="Medema M.H."/>
            <person name="Surup F."/>
            <person name="Jogler C."/>
        </authorList>
    </citation>
    <scope>NUCLEOTIDE SEQUENCE [LARGE SCALE GENOMIC DNA]</scope>
    <source>
        <strain evidence="2 3">Mal15</strain>
    </source>
</reference>
<gene>
    <name evidence="2" type="ORF">Mal15_37430</name>
</gene>
<sequence length="252" mass="28981">MSPSHPKPSLAQAMSERMSIDGVTYKIASCREEREDAFRLIHDAYVKSGLMTPNKARMRVTPYHLLPTTDVFIAYHQGKVIYTLTLISDDQMGMPMEEVYGREVEQRRCATGAYFAEVSCLASRTGYFNRNRMFNVFVQLAALMVQSARENGVERLLVACSPRHARFYQCYLAFSQIGDQRVYGQVRNKPAVALEHDFAKLDQESYPLRDRIYAAPLRHWELYHQPMLREEAFYFSEVAGLCAEHFPLEAVS</sequence>